<gene>
    <name evidence="8" type="ORF">FOC1_g10001158</name>
</gene>
<feature type="transmembrane region" description="Helical" evidence="7">
    <location>
        <begin position="112"/>
        <end position="132"/>
    </location>
</feature>
<feature type="binding site" evidence="6">
    <location>
        <position position="130"/>
    </location>
    <ligand>
        <name>Zn(2+)</name>
        <dbReference type="ChEBI" id="CHEBI:29105"/>
    </ligand>
</feature>
<feature type="binding site" evidence="6">
    <location>
        <position position="283"/>
    </location>
    <ligand>
        <name>Zn(2+)</name>
        <dbReference type="ChEBI" id="CHEBI:29105"/>
    </ligand>
</feature>
<comment type="subcellular location">
    <subcellularLocation>
        <location evidence="1">Membrane</location>
        <topology evidence="1">Multi-pass membrane protein</topology>
    </subcellularLocation>
</comment>
<protein>
    <submittedName>
        <fullName evidence="8">ADIPOR-like receptor spbc12c2.09c</fullName>
    </submittedName>
</protein>
<evidence type="ECO:0000256" key="1">
    <source>
        <dbReference type="ARBA" id="ARBA00004141"/>
    </source>
</evidence>
<keyword evidence="3 7" id="KW-0812">Transmembrane</keyword>
<evidence type="ECO:0000256" key="2">
    <source>
        <dbReference type="ARBA" id="ARBA00007018"/>
    </source>
</evidence>
<dbReference type="OrthoDB" id="529367at2759"/>
<proteinExistence type="inferred from homology"/>
<feature type="binding site" evidence="6">
    <location>
        <position position="279"/>
    </location>
    <ligand>
        <name>Zn(2+)</name>
        <dbReference type="ChEBI" id="CHEBI:29105"/>
    </ligand>
</feature>
<feature type="transmembrane region" description="Helical" evidence="7">
    <location>
        <begin position="176"/>
        <end position="193"/>
    </location>
</feature>
<evidence type="ECO:0000256" key="3">
    <source>
        <dbReference type="ARBA" id="ARBA00022692"/>
    </source>
</evidence>
<organism evidence="8 9">
    <name type="scientific">Fusarium oxysporum f. sp. cubense (strain race 1)</name>
    <name type="common">Panama disease fungus</name>
    <dbReference type="NCBI Taxonomy" id="1229664"/>
    <lineage>
        <taxon>Eukaryota</taxon>
        <taxon>Fungi</taxon>
        <taxon>Dikarya</taxon>
        <taxon>Ascomycota</taxon>
        <taxon>Pezizomycotina</taxon>
        <taxon>Sordariomycetes</taxon>
        <taxon>Hypocreomycetidae</taxon>
        <taxon>Hypocreales</taxon>
        <taxon>Nectriaceae</taxon>
        <taxon>Fusarium</taxon>
        <taxon>Fusarium oxysporum species complex</taxon>
    </lineage>
</organism>
<dbReference type="VEuPathDB" id="FungiDB:FOC1_g10001158"/>
<reference evidence="9" key="2">
    <citation type="journal article" date="2014" name="PLoS ONE">
        <title>Genome and Transcriptome Analysis of the Fungal Pathogen Fusarium oxysporum f. sp. cubense Causing Banana Vascular Wilt Disease.</title>
        <authorList>
            <person name="Guo L."/>
            <person name="Han L."/>
            <person name="Yang L."/>
            <person name="Zeng H."/>
            <person name="Fan D."/>
            <person name="Zhu Y."/>
            <person name="Feng Y."/>
            <person name="Wang G."/>
            <person name="Peng C."/>
            <person name="Jiang X."/>
            <person name="Zhou D."/>
            <person name="Ni P."/>
            <person name="Liang C."/>
            <person name="Liu L."/>
            <person name="Wang J."/>
            <person name="Mao C."/>
            <person name="Fang X."/>
            <person name="Peng M."/>
            <person name="Huang J."/>
        </authorList>
    </citation>
    <scope>NUCLEOTIDE SEQUENCE [LARGE SCALE GENOMIC DNA]</scope>
    <source>
        <strain evidence="9">race 1</strain>
    </source>
</reference>
<evidence type="ECO:0000256" key="7">
    <source>
        <dbReference type="SAM" id="Phobius"/>
    </source>
</evidence>
<evidence type="ECO:0000256" key="4">
    <source>
        <dbReference type="ARBA" id="ARBA00022989"/>
    </source>
</evidence>
<dbReference type="InterPro" id="IPR004254">
    <property type="entry name" value="AdipoR/HlyIII-related"/>
</dbReference>
<dbReference type="GO" id="GO:0038023">
    <property type="term" value="F:signaling receptor activity"/>
    <property type="evidence" value="ECO:0007669"/>
    <property type="project" value="TreeGrafter"/>
</dbReference>
<dbReference type="PANTHER" id="PTHR20855">
    <property type="entry name" value="ADIPOR/PROGESTIN RECEPTOR-RELATED"/>
    <property type="match status" value="1"/>
</dbReference>
<keyword evidence="4 7" id="KW-1133">Transmembrane helix</keyword>
<keyword evidence="6" id="KW-0479">Metal-binding</keyword>
<feature type="transmembrane region" description="Helical" evidence="7">
    <location>
        <begin position="205"/>
        <end position="225"/>
    </location>
</feature>
<reference evidence="9" key="1">
    <citation type="submission" date="2012-09" db="EMBL/GenBank/DDBJ databases">
        <title>Genome sequencing and comparative transcriptomics of race 1 and race 4 of banana pathogen: Fusarium oxysporum f. sp. cubense.</title>
        <authorList>
            <person name="Fang X."/>
            <person name="Huang J."/>
        </authorList>
    </citation>
    <scope>NUCLEOTIDE SEQUENCE [LARGE SCALE GENOMIC DNA]</scope>
    <source>
        <strain evidence="9">race 1</strain>
    </source>
</reference>
<evidence type="ECO:0000256" key="5">
    <source>
        <dbReference type="ARBA" id="ARBA00023136"/>
    </source>
</evidence>
<evidence type="ECO:0000313" key="9">
    <source>
        <dbReference type="Proteomes" id="UP000016928"/>
    </source>
</evidence>
<dbReference type="GO" id="GO:0016020">
    <property type="term" value="C:membrane"/>
    <property type="evidence" value="ECO:0007669"/>
    <property type="project" value="UniProtKB-SubCell"/>
</dbReference>
<dbReference type="GO" id="GO:0046872">
    <property type="term" value="F:metal ion binding"/>
    <property type="evidence" value="ECO:0007669"/>
    <property type="project" value="UniProtKB-KW"/>
</dbReference>
<feature type="transmembrane region" description="Helical" evidence="7">
    <location>
        <begin position="281"/>
        <end position="298"/>
    </location>
</feature>
<sequence length="314" mass="35135">MVFNLRFRVSPAKAPEAPKKKQMEPINETASAVLLSLDQMPNWFRHDSNEWILYGYRDISGSFQACLCSLLYIHNESVNIYSHLIPAVSSLLGQQYLASRYSGVTSADFTPVSIFMLTAVACLSLSTTYHTLMNHSKRMGQLCLQLDMLGVVIFVLGGLMLGIYMVFWCEPLLRNIYWSMSGAFGALTIFVIMHSEFQGPKYRLLRTLMFVATGLSGVVSLIHGINIFGMSQMMNKAFPYTLAKAGCLLLGTFFYVVTVLKTRFPESLYPGKFDLCGSHSIFHILVVCAFVVQLIGYLDAFDFANTNLTCSTLF</sequence>
<keyword evidence="6" id="KW-0862">Zinc</keyword>
<dbReference type="GO" id="GO:0006882">
    <property type="term" value="P:intracellular zinc ion homeostasis"/>
    <property type="evidence" value="ECO:0007669"/>
    <property type="project" value="TreeGrafter"/>
</dbReference>
<dbReference type="PANTHER" id="PTHR20855:SF52">
    <property type="entry name" value="ADIPONECTIN RECEPTOR PROTEIN"/>
    <property type="match status" value="1"/>
</dbReference>
<feature type="transmembrane region" description="Helical" evidence="7">
    <location>
        <begin position="237"/>
        <end position="260"/>
    </location>
</feature>
<dbReference type="EMBL" id="KB730455">
    <property type="protein sequence ID" value="ENH66027.1"/>
    <property type="molecule type" value="Genomic_DNA"/>
</dbReference>
<accession>N4U3Q7</accession>
<feature type="transmembrane region" description="Helical" evidence="7">
    <location>
        <begin position="144"/>
        <end position="164"/>
    </location>
</feature>
<dbReference type="HOGENOM" id="CLU_023075_2_1_1"/>
<evidence type="ECO:0000256" key="6">
    <source>
        <dbReference type="PIRSR" id="PIRSR604254-1"/>
    </source>
</evidence>
<evidence type="ECO:0000313" key="8">
    <source>
        <dbReference type="EMBL" id="ENH66027.1"/>
    </source>
</evidence>
<dbReference type="Proteomes" id="UP000016928">
    <property type="component" value="Unassembled WGS sequence"/>
</dbReference>
<keyword evidence="5 7" id="KW-0472">Membrane</keyword>
<dbReference type="Pfam" id="PF03006">
    <property type="entry name" value="HlyIII"/>
    <property type="match status" value="1"/>
</dbReference>
<comment type="similarity">
    <text evidence="2">Belongs to the ADIPOR family.</text>
</comment>
<keyword evidence="8" id="KW-0675">Receptor</keyword>
<dbReference type="AlphaFoldDB" id="N4U3Q7"/>
<dbReference type="STRING" id="1229664.N4U3Q7"/>
<name>N4U3Q7_FUSC1</name>